<sequence length="153" mass="16518">MSNGVNQHNYDLRNRIRSTLLRPSNFTPPSHVSTPSATAPPQLDELSTSPTTSLLLDTAAIYTSPVTIHPPLTTLLTTPITATSIITTPRPAPDLRSTTFTPPASSLPDPPTPDSTFQRPLQQDSFFGLSLSVQLTSQDTFSDPTLQTSAFRT</sequence>
<evidence type="ECO:0000313" key="2">
    <source>
        <dbReference type="EMBL" id="KAL3854010.1"/>
    </source>
</evidence>
<reference evidence="2 3" key="1">
    <citation type="submission" date="2024-11" db="EMBL/GenBank/DDBJ databases">
        <title>Chromosome-level genome assembly of the freshwater bivalve Anodonta woodiana.</title>
        <authorList>
            <person name="Chen X."/>
        </authorList>
    </citation>
    <scope>NUCLEOTIDE SEQUENCE [LARGE SCALE GENOMIC DNA]</scope>
    <source>
        <strain evidence="2">MN2024</strain>
        <tissue evidence="2">Gills</tissue>
    </source>
</reference>
<dbReference type="AlphaFoldDB" id="A0ABD3UY21"/>
<feature type="region of interest" description="Disordered" evidence="1">
    <location>
        <begin position="21"/>
        <end position="49"/>
    </location>
</feature>
<gene>
    <name evidence="2" type="ORF">ACJMK2_013294</name>
</gene>
<keyword evidence="3" id="KW-1185">Reference proteome</keyword>
<proteinExistence type="predicted"/>
<dbReference type="EMBL" id="JBJQND010000014">
    <property type="protein sequence ID" value="KAL3854010.1"/>
    <property type="molecule type" value="Genomic_DNA"/>
</dbReference>
<feature type="compositionally biased region" description="Polar residues" evidence="1">
    <location>
        <begin position="21"/>
        <end position="39"/>
    </location>
</feature>
<protein>
    <submittedName>
        <fullName evidence="2">Uncharacterized protein</fullName>
    </submittedName>
</protein>
<feature type="region of interest" description="Disordered" evidence="1">
    <location>
        <begin position="87"/>
        <end position="116"/>
    </location>
</feature>
<organism evidence="2 3">
    <name type="scientific">Sinanodonta woodiana</name>
    <name type="common">Chinese pond mussel</name>
    <name type="synonym">Anodonta woodiana</name>
    <dbReference type="NCBI Taxonomy" id="1069815"/>
    <lineage>
        <taxon>Eukaryota</taxon>
        <taxon>Metazoa</taxon>
        <taxon>Spiralia</taxon>
        <taxon>Lophotrochozoa</taxon>
        <taxon>Mollusca</taxon>
        <taxon>Bivalvia</taxon>
        <taxon>Autobranchia</taxon>
        <taxon>Heteroconchia</taxon>
        <taxon>Palaeoheterodonta</taxon>
        <taxon>Unionida</taxon>
        <taxon>Unionoidea</taxon>
        <taxon>Unionidae</taxon>
        <taxon>Unioninae</taxon>
        <taxon>Sinanodonta</taxon>
    </lineage>
</organism>
<dbReference type="Proteomes" id="UP001634394">
    <property type="component" value="Unassembled WGS sequence"/>
</dbReference>
<evidence type="ECO:0000256" key="1">
    <source>
        <dbReference type="SAM" id="MobiDB-lite"/>
    </source>
</evidence>
<name>A0ABD3UY21_SINWO</name>
<accession>A0ABD3UY21</accession>
<evidence type="ECO:0000313" key="3">
    <source>
        <dbReference type="Proteomes" id="UP001634394"/>
    </source>
</evidence>
<comment type="caution">
    <text evidence="2">The sequence shown here is derived from an EMBL/GenBank/DDBJ whole genome shotgun (WGS) entry which is preliminary data.</text>
</comment>